<dbReference type="PANTHER" id="PTHR43135">
    <property type="entry name" value="ALPHA-D-RIBOSE 1-METHYLPHOSPHONATE 5-TRIPHOSPHATE DIPHOSPHATASE"/>
    <property type="match status" value="1"/>
</dbReference>
<reference evidence="3" key="1">
    <citation type="submission" date="2016-10" db="EMBL/GenBank/DDBJ databases">
        <authorList>
            <person name="Varghese N."/>
            <person name="Submissions S."/>
        </authorList>
    </citation>
    <scope>NUCLEOTIDE SEQUENCE [LARGE SCALE GENOMIC DNA]</scope>
    <source>
        <strain evidence="3">DSM 21368</strain>
    </source>
</reference>
<dbReference type="GO" id="GO:0016810">
    <property type="term" value="F:hydrolase activity, acting on carbon-nitrogen (but not peptide) bonds"/>
    <property type="evidence" value="ECO:0007669"/>
    <property type="project" value="InterPro"/>
</dbReference>
<dbReference type="NCBIfam" id="NF011984">
    <property type="entry name" value="PRK15446.1-5"/>
    <property type="match status" value="1"/>
</dbReference>
<dbReference type="SUPFAM" id="SSF51338">
    <property type="entry name" value="Composite domain of metallo-dependent hydrolases"/>
    <property type="match status" value="1"/>
</dbReference>
<dbReference type="PIRSF" id="PIRSF038971">
    <property type="entry name" value="PhnM"/>
    <property type="match status" value="1"/>
</dbReference>
<dbReference type="Proteomes" id="UP000199220">
    <property type="component" value="Unassembled WGS sequence"/>
</dbReference>
<sequence length="401" mass="42362">MSTTISAVRQGWRFGTTPADYVISDVHVVLPGRVTDRAAVAVENGLIAEVVESAKIRGDVDGGGLLLAPGLIDVHSDALEKERTPRPSAELPWDYAMASFEGKVVAAGITTVFHGAGFHNKVSDGVARRPSLALELCDVVDAFTSTRVDHRVLHRFNVRSDQGAELIGTRIADLSPGTGPILLSHEDHTPGQGQYADVGHFIDTLVESGEDRAEVERRVQERMEQAARTEHVREANLTWAGELASSGRARLLGHDPDTAEAIDQLLARGGAVAEFPTTLAAARRARECGLLTVAGAPNVLRGSSHSGNVSAAELITAGLVDALASDYLPSGLLGSLAVLRRDLGVEPPEAFRLLTAGPAAVAGLSDRGRIEPGLRADLVLVDLDRQWPTAVSTFSATGVRA</sequence>
<dbReference type="InterPro" id="IPR051781">
    <property type="entry name" value="Metallo-dep_Hydrolase"/>
</dbReference>
<evidence type="ECO:0000313" key="2">
    <source>
        <dbReference type="EMBL" id="SEE82359.1"/>
    </source>
</evidence>
<feature type="domain" description="Amidohydrolase 3" evidence="1">
    <location>
        <begin position="312"/>
        <end position="385"/>
    </location>
</feature>
<dbReference type="NCBIfam" id="NF011990">
    <property type="entry name" value="PRK15446.2-6"/>
    <property type="match status" value="1"/>
</dbReference>
<dbReference type="InterPro" id="IPR011059">
    <property type="entry name" value="Metal-dep_hydrolase_composite"/>
</dbReference>
<dbReference type="EMBL" id="FNTX01000002">
    <property type="protein sequence ID" value="SEE82359.1"/>
    <property type="molecule type" value="Genomic_DNA"/>
</dbReference>
<dbReference type="InterPro" id="IPR012696">
    <property type="entry name" value="PhnM"/>
</dbReference>
<protein>
    <submittedName>
        <fullName evidence="2">Alpha-D-ribose 1-methylphosphonate 5-triphosphate diphosphatase</fullName>
    </submittedName>
</protein>
<accession>A0A1H5LZ72</accession>
<gene>
    <name evidence="2" type="ORF">SAMN04488554_3063</name>
</gene>
<dbReference type="AlphaFoldDB" id="A0A1H5LZ72"/>
<proteinExistence type="predicted"/>
<name>A0A1H5LZ72_9MICO</name>
<dbReference type="GO" id="GO:0019700">
    <property type="term" value="P:organic phosphonate catabolic process"/>
    <property type="evidence" value="ECO:0007669"/>
    <property type="project" value="InterPro"/>
</dbReference>
<dbReference type="SUPFAM" id="SSF51556">
    <property type="entry name" value="Metallo-dependent hydrolases"/>
    <property type="match status" value="1"/>
</dbReference>
<dbReference type="Gene3D" id="2.30.40.10">
    <property type="entry name" value="Urease, subunit C, domain 1"/>
    <property type="match status" value="1"/>
</dbReference>
<dbReference type="Pfam" id="PF07969">
    <property type="entry name" value="Amidohydro_3"/>
    <property type="match status" value="1"/>
</dbReference>
<dbReference type="STRING" id="648782.SAMN04488554_3063"/>
<evidence type="ECO:0000259" key="1">
    <source>
        <dbReference type="Pfam" id="PF07969"/>
    </source>
</evidence>
<dbReference type="PANTHER" id="PTHR43135:SF3">
    <property type="entry name" value="ALPHA-D-RIBOSE 1-METHYLPHOSPHONATE 5-TRIPHOSPHATE DIPHOSPHATASE"/>
    <property type="match status" value="1"/>
</dbReference>
<dbReference type="RefSeq" id="WP_089773919.1">
    <property type="nucleotide sequence ID" value="NZ_FNTX01000002.1"/>
</dbReference>
<dbReference type="OrthoDB" id="3189065at2"/>
<dbReference type="Gene3D" id="3.20.20.140">
    <property type="entry name" value="Metal-dependent hydrolases"/>
    <property type="match status" value="2"/>
</dbReference>
<dbReference type="InterPro" id="IPR013108">
    <property type="entry name" value="Amidohydro_3"/>
</dbReference>
<keyword evidence="3" id="KW-1185">Reference proteome</keyword>
<evidence type="ECO:0000313" key="3">
    <source>
        <dbReference type="Proteomes" id="UP000199220"/>
    </source>
</evidence>
<dbReference type="InterPro" id="IPR032466">
    <property type="entry name" value="Metal_Hydrolase"/>
</dbReference>
<organism evidence="2 3">
    <name type="scientific">Ruania alba</name>
    <dbReference type="NCBI Taxonomy" id="648782"/>
    <lineage>
        <taxon>Bacteria</taxon>
        <taxon>Bacillati</taxon>
        <taxon>Actinomycetota</taxon>
        <taxon>Actinomycetes</taxon>
        <taxon>Micrococcales</taxon>
        <taxon>Ruaniaceae</taxon>
        <taxon>Ruania</taxon>
    </lineage>
</organism>